<feature type="region of interest" description="Disordered" evidence="2">
    <location>
        <begin position="10"/>
        <end position="65"/>
    </location>
</feature>
<feature type="compositionally biased region" description="Basic and acidic residues" evidence="2">
    <location>
        <begin position="16"/>
        <end position="25"/>
    </location>
</feature>
<dbReference type="EMBL" id="JAATIQ010000366">
    <property type="protein sequence ID" value="KAF4359428.1"/>
    <property type="molecule type" value="Genomic_DNA"/>
</dbReference>
<dbReference type="AlphaFoldDB" id="A0A7J6ELU3"/>
<dbReference type="PANTHER" id="PTHR35275">
    <property type="entry name" value="ZCF37"/>
    <property type="match status" value="1"/>
</dbReference>
<keyword evidence="1" id="KW-0175">Coiled coil</keyword>
<keyword evidence="3" id="KW-0812">Transmembrane</keyword>
<name>A0A7J6ELU3_CANSA</name>
<feature type="transmembrane region" description="Helical" evidence="3">
    <location>
        <begin position="214"/>
        <end position="246"/>
    </location>
</feature>
<dbReference type="InterPro" id="IPR045880">
    <property type="entry name" value="ZCF37"/>
</dbReference>
<proteinExistence type="predicted"/>
<dbReference type="Proteomes" id="UP000583929">
    <property type="component" value="Unassembled WGS sequence"/>
</dbReference>
<evidence type="ECO:0008006" key="6">
    <source>
        <dbReference type="Google" id="ProtNLM"/>
    </source>
</evidence>
<gene>
    <name evidence="4" type="ORF">G4B88_008680</name>
</gene>
<evidence type="ECO:0000313" key="4">
    <source>
        <dbReference type="EMBL" id="KAF4359428.1"/>
    </source>
</evidence>
<protein>
    <recommendedName>
        <fullName evidence="6">ZCF37</fullName>
    </recommendedName>
</protein>
<keyword evidence="5" id="KW-1185">Reference proteome</keyword>
<dbReference type="PANTHER" id="PTHR35275:SF1">
    <property type="entry name" value="OS07G0585900 PROTEIN"/>
    <property type="match status" value="1"/>
</dbReference>
<accession>A0A803NJL0</accession>
<evidence type="ECO:0000256" key="1">
    <source>
        <dbReference type="SAM" id="Coils"/>
    </source>
</evidence>
<reference evidence="4 5" key="1">
    <citation type="journal article" date="2020" name="bioRxiv">
        <title>Sequence and annotation of 42 cannabis genomes reveals extensive copy number variation in cannabinoid synthesis and pathogen resistance genes.</title>
        <authorList>
            <person name="Mckernan K.J."/>
            <person name="Helbert Y."/>
            <person name="Kane L.T."/>
            <person name="Ebling H."/>
            <person name="Zhang L."/>
            <person name="Liu B."/>
            <person name="Eaton Z."/>
            <person name="Mclaughlin S."/>
            <person name="Kingan S."/>
            <person name="Baybayan P."/>
            <person name="Concepcion G."/>
            <person name="Jordan M."/>
            <person name="Riva A."/>
            <person name="Barbazuk W."/>
            <person name="Harkins T."/>
        </authorList>
    </citation>
    <scope>NUCLEOTIDE SEQUENCE [LARGE SCALE GENOMIC DNA]</scope>
    <source>
        <strain evidence="5">cv. Jamaican Lion 4</strain>
        <tissue evidence="4">Leaf</tissue>
    </source>
</reference>
<accession>A0A7J6ELU3</accession>
<evidence type="ECO:0000313" key="5">
    <source>
        <dbReference type="Proteomes" id="UP000583929"/>
    </source>
</evidence>
<dbReference type="OMA" id="KHATPLD"/>
<feature type="compositionally biased region" description="Polar residues" evidence="2">
    <location>
        <begin position="27"/>
        <end position="41"/>
    </location>
</feature>
<dbReference type="OrthoDB" id="1932497at2759"/>
<keyword evidence="3" id="KW-1133">Transmembrane helix</keyword>
<evidence type="ECO:0000256" key="3">
    <source>
        <dbReference type="SAM" id="Phobius"/>
    </source>
</evidence>
<organism evidence="4 5">
    <name type="scientific">Cannabis sativa</name>
    <name type="common">Hemp</name>
    <name type="synonym">Marijuana</name>
    <dbReference type="NCBI Taxonomy" id="3483"/>
    <lineage>
        <taxon>Eukaryota</taxon>
        <taxon>Viridiplantae</taxon>
        <taxon>Streptophyta</taxon>
        <taxon>Embryophyta</taxon>
        <taxon>Tracheophyta</taxon>
        <taxon>Spermatophyta</taxon>
        <taxon>Magnoliopsida</taxon>
        <taxon>eudicotyledons</taxon>
        <taxon>Gunneridae</taxon>
        <taxon>Pentapetalae</taxon>
        <taxon>rosids</taxon>
        <taxon>fabids</taxon>
        <taxon>Rosales</taxon>
        <taxon>Cannabaceae</taxon>
        <taxon>Cannabis</taxon>
    </lineage>
</organism>
<feature type="coiled-coil region" evidence="1">
    <location>
        <begin position="69"/>
        <end position="96"/>
    </location>
</feature>
<sequence length="296" mass="33784">MLKLVICGSPLHPSSHHQDQNHHQDQVPMSQLSRSAGTSPCCTPKKSRKTSFSRSHNNKEKNPYATRGLEKFSALLVDLEEKRQKIYEQSAAAEDISFVRFVYKNSNDLVPIIVKLKDSSQKEAENITNNNKTTTTHTAAAAAANEDLLLVKDQQQSIQNYSSEITHDDKFPMMKEVKNKSQRSEQSSRKVTKKLLLQSWRSMVNLDKLRRPSYYLPVVVIMILILLVFFGRSIAILCTSIGWYVVPTLNDSSSNRKRSSVVHKKDYVKKLSERKMMTEGVSSPRIYNKSGHQRSW</sequence>
<evidence type="ECO:0000256" key="2">
    <source>
        <dbReference type="SAM" id="MobiDB-lite"/>
    </source>
</evidence>
<comment type="caution">
    <text evidence="4">The sequence shown here is derived from an EMBL/GenBank/DDBJ whole genome shotgun (WGS) entry which is preliminary data.</text>
</comment>
<keyword evidence="3" id="KW-0472">Membrane</keyword>